<gene>
    <name evidence="1" type="primary">ga04416</name>
    <name evidence="1" type="ORF">PR202_ga04416</name>
</gene>
<comment type="caution">
    <text evidence="1">The sequence shown here is derived from an EMBL/GenBank/DDBJ whole genome shotgun (WGS) entry which is preliminary data.</text>
</comment>
<sequence length="139" mass="16083">MNGDVRIEDINLTNDVPLDVTPLAPKKRSRTGNYSTAEDEALVLAWENVSIDPIIGTDQDRSTYWDRIAEHYNRNVKSTSKHTTKSLQQRWCTIQESCNRWTGCIESIEAHQPSSTMIQDQVSFIHWFSLHEKCSLFHF</sequence>
<reference evidence="1" key="1">
    <citation type="journal article" date="2018" name="DNA Res.">
        <title>Multiple hybrid de novo genome assembly of finger millet, an orphan allotetraploid crop.</title>
        <authorList>
            <person name="Hatakeyama M."/>
            <person name="Aluri S."/>
            <person name="Balachadran M.T."/>
            <person name="Sivarajan S.R."/>
            <person name="Patrignani A."/>
            <person name="Gruter S."/>
            <person name="Poveda L."/>
            <person name="Shimizu-Inatsugi R."/>
            <person name="Baeten J."/>
            <person name="Francoijs K.J."/>
            <person name="Nataraja K.N."/>
            <person name="Reddy Y.A.N."/>
            <person name="Phadnis S."/>
            <person name="Ravikumar R.L."/>
            <person name="Schlapbach R."/>
            <person name="Sreeman S.M."/>
            <person name="Shimizu K.K."/>
        </authorList>
    </citation>
    <scope>NUCLEOTIDE SEQUENCE</scope>
</reference>
<organism evidence="1 2">
    <name type="scientific">Eleusine coracana subsp. coracana</name>
    <dbReference type="NCBI Taxonomy" id="191504"/>
    <lineage>
        <taxon>Eukaryota</taxon>
        <taxon>Viridiplantae</taxon>
        <taxon>Streptophyta</taxon>
        <taxon>Embryophyta</taxon>
        <taxon>Tracheophyta</taxon>
        <taxon>Spermatophyta</taxon>
        <taxon>Magnoliopsida</taxon>
        <taxon>Liliopsida</taxon>
        <taxon>Poales</taxon>
        <taxon>Poaceae</taxon>
        <taxon>PACMAD clade</taxon>
        <taxon>Chloridoideae</taxon>
        <taxon>Cynodonteae</taxon>
        <taxon>Eleusininae</taxon>
        <taxon>Eleusine</taxon>
    </lineage>
</organism>
<reference evidence="1" key="2">
    <citation type="submission" date="2021-12" db="EMBL/GenBank/DDBJ databases">
        <title>Resequencing data analysis of finger millet.</title>
        <authorList>
            <person name="Hatakeyama M."/>
            <person name="Aluri S."/>
            <person name="Balachadran M.T."/>
            <person name="Sivarajan S.R."/>
            <person name="Poveda L."/>
            <person name="Shimizu-Inatsugi R."/>
            <person name="Schlapbach R."/>
            <person name="Sreeman S.M."/>
            <person name="Shimizu K.K."/>
        </authorList>
    </citation>
    <scope>NUCLEOTIDE SEQUENCE</scope>
</reference>
<evidence type="ECO:0008006" key="3">
    <source>
        <dbReference type="Google" id="ProtNLM"/>
    </source>
</evidence>
<accession>A0AAV5BQW0</accession>
<name>A0AAV5BQW0_ELECO</name>
<evidence type="ECO:0000313" key="2">
    <source>
        <dbReference type="Proteomes" id="UP001054889"/>
    </source>
</evidence>
<dbReference type="PANTHER" id="PTHR45125:SF3">
    <property type="entry name" value="NO-APICAL-MERISTEM-ASSOCIATED CARBOXY-TERMINAL DOMAIN PROTEIN"/>
    <property type="match status" value="1"/>
</dbReference>
<dbReference type="PANTHER" id="PTHR45125">
    <property type="entry name" value="F21J9.4-RELATED"/>
    <property type="match status" value="1"/>
</dbReference>
<dbReference type="AlphaFoldDB" id="A0AAV5BQW0"/>
<dbReference type="Proteomes" id="UP001054889">
    <property type="component" value="Unassembled WGS sequence"/>
</dbReference>
<proteinExistence type="predicted"/>
<keyword evidence="2" id="KW-1185">Reference proteome</keyword>
<dbReference type="EMBL" id="BQKI01000002">
    <property type="protein sequence ID" value="GJM88361.1"/>
    <property type="molecule type" value="Genomic_DNA"/>
</dbReference>
<evidence type="ECO:0000313" key="1">
    <source>
        <dbReference type="EMBL" id="GJM88361.1"/>
    </source>
</evidence>
<protein>
    <recommendedName>
        <fullName evidence="3">Myb-like domain-containing protein</fullName>
    </recommendedName>
</protein>